<reference evidence="3 4" key="1">
    <citation type="submission" date="2019-07" db="EMBL/GenBank/DDBJ databases">
        <title>Genome assembly of two rare yeast pathogens: Diutina rugosa and Trichomonascus ciferrii.</title>
        <authorList>
            <person name="Mixao V."/>
            <person name="Saus E."/>
            <person name="Hansen A."/>
            <person name="Lass-Flor C."/>
            <person name="Gabaldon T."/>
        </authorList>
    </citation>
    <scope>NUCLEOTIDE SEQUENCE [LARGE SCALE GENOMIC DNA]</scope>
    <source>
        <strain evidence="3 4">CBS 613</strain>
    </source>
</reference>
<dbReference type="VEuPathDB" id="FungiDB:DIURU_005159"/>
<dbReference type="Pfam" id="PF00026">
    <property type="entry name" value="Asp"/>
    <property type="match status" value="1"/>
</dbReference>
<name>A0A642UIK6_DIURU</name>
<comment type="caution">
    <text evidence="3">The sequence shown here is derived from an EMBL/GenBank/DDBJ whole genome shotgun (WGS) entry which is preliminary data.</text>
</comment>
<dbReference type="Gene3D" id="2.40.70.10">
    <property type="entry name" value="Acid Proteases"/>
    <property type="match status" value="1"/>
</dbReference>
<dbReference type="InterPro" id="IPR033121">
    <property type="entry name" value="PEPTIDASE_A1"/>
</dbReference>
<dbReference type="PROSITE" id="PS51767">
    <property type="entry name" value="PEPTIDASE_A1"/>
    <property type="match status" value="1"/>
</dbReference>
<feature type="domain" description="Peptidase A1" evidence="2">
    <location>
        <begin position="1"/>
        <end position="138"/>
    </location>
</feature>
<dbReference type="GO" id="GO:0004190">
    <property type="term" value="F:aspartic-type endopeptidase activity"/>
    <property type="evidence" value="ECO:0007669"/>
    <property type="project" value="UniProtKB-ARBA"/>
</dbReference>
<sequence>MKRPLRPGYFQGTCDQCHHQRRHYPDFGDYPIVADTGAGHCRLPQATIEPIAAMYTNVRRNGPAFEVDCNVPDSSFQLGFGDLILNIPLKDFLMPHDANAKTCEIGAIVAEKAGNSTLIGGAILNHVISIFDHDNKLV</sequence>
<dbReference type="GeneID" id="54783810"/>
<keyword evidence="1" id="KW-1015">Disulfide bond</keyword>
<gene>
    <name evidence="3" type="ORF">DIURU_005159</name>
</gene>
<evidence type="ECO:0000313" key="4">
    <source>
        <dbReference type="Proteomes" id="UP000449547"/>
    </source>
</evidence>
<dbReference type="OrthoDB" id="660550at2759"/>
<dbReference type="InterPro" id="IPR021109">
    <property type="entry name" value="Peptidase_aspartic_dom_sf"/>
</dbReference>
<accession>A0A642UIK6</accession>
<proteinExistence type="predicted"/>
<keyword evidence="4" id="KW-1185">Reference proteome</keyword>
<organism evidence="3 4">
    <name type="scientific">Diutina rugosa</name>
    <name type="common">Yeast</name>
    <name type="synonym">Candida rugosa</name>
    <dbReference type="NCBI Taxonomy" id="5481"/>
    <lineage>
        <taxon>Eukaryota</taxon>
        <taxon>Fungi</taxon>
        <taxon>Dikarya</taxon>
        <taxon>Ascomycota</taxon>
        <taxon>Saccharomycotina</taxon>
        <taxon>Pichiomycetes</taxon>
        <taxon>Debaryomycetaceae</taxon>
        <taxon>Diutina</taxon>
    </lineage>
</organism>
<dbReference type="RefSeq" id="XP_034010035.1">
    <property type="nucleotide sequence ID" value="XM_034158110.1"/>
</dbReference>
<dbReference type="AlphaFoldDB" id="A0A642UIK6"/>
<evidence type="ECO:0000259" key="2">
    <source>
        <dbReference type="PROSITE" id="PS51767"/>
    </source>
</evidence>
<dbReference type="SUPFAM" id="SSF50630">
    <property type="entry name" value="Acid proteases"/>
    <property type="match status" value="1"/>
</dbReference>
<protein>
    <recommendedName>
        <fullName evidence="2">Peptidase A1 domain-containing protein</fullName>
    </recommendedName>
</protein>
<dbReference type="Proteomes" id="UP000449547">
    <property type="component" value="Unassembled WGS sequence"/>
</dbReference>
<evidence type="ECO:0000256" key="1">
    <source>
        <dbReference type="ARBA" id="ARBA00023157"/>
    </source>
</evidence>
<dbReference type="EMBL" id="SWFT01000155">
    <property type="protein sequence ID" value="KAA8897560.1"/>
    <property type="molecule type" value="Genomic_DNA"/>
</dbReference>
<evidence type="ECO:0000313" key="3">
    <source>
        <dbReference type="EMBL" id="KAA8897560.1"/>
    </source>
</evidence>